<dbReference type="Gene3D" id="3.40.190.10">
    <property type="entry name" value="Periplasmic binding protein-like II"/>
    <property type="match status" value="2"/>
</dbReference>
<accession>A0A8J3KKA7</accession>
<proteinExistence type="predicted"/>
<evidence type="ECO:0000256" key="1">
    <source>
        <dbReference type="SAM" id="Phobius"/>
    </source>
</evidence>
<dbReference type="Proteomes" id="UP000659904">
    <property type="component" value="Unassembled WGS sequence"/>
</dbReference>
<organism evidence="3 4">
    <name type="scientific">Catellatospora citrea</name>
    <dbReference type="NCBI Taxonomy" id="53366"/>
    <lineage>
        <taxon>Bacteria</taxon>
        <taxon>Bacillati</taxon>
        <taxon>Actinomycetota</taxon>
        <taxon>Actinomycetes</taxon>
        <taxon>Micromonosporales</taxon>
        <taxon>Micromonosporaceae</taxon>
        <taxon>Catellatospora</taxon>
    </lineage>
</organism>
<keyword evidence="4" id="KW-1185">Reference proteome</keyword>
<sequence>MSRRALSRFSAAILAVAAGLALALAAPVSQSPAGADGDSAVTVQGTGEFADLSVTVAQTEGLVNQTVRVTWSGGPATTPGQSSFDTRYLQIMQCWGDEETPQREKCQFGALFTDTRGGDFANSRKVDYGSTLVDPRETYRPDTYVPFRSVTGKDVKKDEQTGDFKNEFYDSNTTNELPYARIRNDGTGEAYFEVQTIIEAPGLGCGEIVAPGVGRACWLVVVPRGVTEIDGTPASARPDHRLASSPLSASNWAHRMAVRLTFQPVGRACSIGLKERLMVGHEMLAEAVNRWQRATCSPTAVYGYARISDDAARRHLTGSAPGMAFTTMPVPAAELPAGRSLVYAPVAVSGLAIAFNIDRSVSTTASDDKRLRDGERITDLKLTPRLVAKLLTQSYRFGAFISEPGLEGNPGDMTEDPEFLAVNPIFTEYGEETALPDVLVPLIPTDATAVLWAWINGDAEARDFLDGEADPWGMTVNKNYLGLPLPRTDFPKLDPYQAIELPGKPGTLDEHPYASDLRDAARAAARGDRLSKDFDRSQEPAVWKKRQPQPAGKRWILAVTDTATAARYGLPVAKLRNAAGVFVAPTNDALLAAVTEMRVNTAAEVVLPKPRNGSPWAYPLTTITYAAAAPGSLDRAAGRDFAQFLRFAVGPGQVPGVAAGQLPFGYAPLPKALRQQAIAAAASIEVRSGAPTAPATRSPVAAATSAAAAPTTGTAVPTAVVSPARTDVGVALVKATPAQPVGSVGRYALAAVLILGGLAGVLGPLLSRRPPRTQGGDT</sequence>
<protein>
    <recommendedName>
        <fullName evidence="5">ABC-type phosphate transport system substrate-binding protein</fullName>
    </recommendedName>
</protein>
<gene>
    <name evidence="3" type="ORF">Cci01nite_18230</name>
</gene>
<feature type="signal peptide" evidence="2">
    <location>
        <begin position="1"/>
        <end position="25"/>
    </location>
</feature>
<evidence type="ECO:0000313" key="3">
    <source>
        <dbReference type="EMBL" id="GIF96729.1"/>
    </source>
</evidence>
<name>A0A8J3KKA7_9ACTN</name>
<comment type="caution">
    <text evidence="3">The sequence shown here is derived from an EMBL/GenBank/DDBJ whole genome shotgun (WGS) entry which is preliminary data.</text>
</comment>
<feature type="transmembrane region" description="Helical" evidence="1">
    <location>
        <begin position="747"/>
        <end position="766"/>
    </location>
</feature>
<evidence type="ECO:0008006" key="5">
    <source>
        <dbReference type="Google" id="ProtNLM"/>
    </source>
</evidence>
<dbReference type="RefSeq" id="WP_120319652.1">
    <property type="nucleotide sequence ID" value="NZ_BONH01000006.1"/>
</dbReference>
<keyword evidence="1" id="KW-0812">Transmembrane</keyword>
<dbReference type="SUPFAM" id="SSF53850">
    <property type="entry name" value="Periplasmic binding protein-like II"/>
    <property type="match status" value="1"/>
</dbReference>
<keyword evidence="2" id="KW-0732">Signal</keyword>
<reference evidence="3 4" key="1">
    <citation type="submission" date="2021-01" db="EMBL/GenBank/DDBJ databases">
        <title>Whole genome shotgun sequence of Catellatospora citrea NBRC 14495.</title>
        <authorList>
            <person name="Komaki H."/>
            <person name="Tamura T."/>
        </authorList>
    </citation>
    <scope>NUCLEOTIDE SEQUENCE [LARGE SCALE GENOMIC DNA]</scope>
    <source>
        <strain evidence="3 4">NBRC 14495</strain>
    </source>
</reference>
<evidence type="ECO:0000256" key="2">
    <source>
        <dbReference type="SAM" id="SignalP"/>
    </source>
</evidence>
<dbReference type="AlphaFoldDB" id="A0A8J3KKA7"/>
<keyword evidence="1" id="KW-1133">Transmembrane helix</keyword>
<feature type="chain" id="PRO_5038669442" description="ABC-type phosphate transport system substrate-binding protein" evidence="2">
    <location>
        <begin position="26"/>
        <end position="778"/>
    </location>
</feature>
<evidence type="ECO:0000313" key="4">
    <source>
        <dbReference type="Proteomes" id="UP000659904"/>
    </source>
</evidence>
<keyword evidence="1" id="KW-0472">Membrane</keyword>
<dbReference type="EMBL" id="BONH01000006">
    <property type="protein sequence ID" value="GIF96729.1"/>
    <property type="molecule type" value="Genomic_DNA"/>
</dbReference>